<dbReference type="AlphaFoldDB" id="A0AAV5TQV9"/>
<keyword evidence="3" id="KW-1185">Reference proteome</keyword>
<name>A0AAV5TQV9_9BILA</name>
<organism evidence="2 3">
    <name type="scientific">Pristionchus entomophagus</name>
    <dbReference type="NCBI Taxonomy" id="358040"/>
    <lineage>
        <taxon>Eukaryota</taxon>
        <taxon>Metazoa</taxon>
        <taxon>Ecdysozoa</taxon>
        <taxon>Nematoda</taxon>
        <taxon>Chromadorea</taxon>
        <taxon>Rhabditida</taxon>
        <taxon>Rhabditina</taxon>
        <taxon>Diplogasteromorpha</taxon>
        <taxon>Diplogasteroidea</taxon>
        <taxon>Neodiplogasteridae</taxon>
        <taxon>Pristionchus</taxon>
    </lineage>
</organism>
<feature type="non-terminal residue" evidence="2">
    <location>
        <position position="1"/>
    </location>
</feature>
<evidence type="ECO:0000313" key="1">
    <source>
        <dbReference type="EMBL" id="GMS78543.1"/>
    </source>
</evidence>
<proteinExistence type="predicted"/>
<protein>
    <submittedName>
        <fullName evidence="2">Uncharacterized protein</fullName>
    </submittedName>
</protein>
<reference evidence="2" key="1">
    <citation type="submission" date="2023-10" db="EMBL/GenBank/DDBJ databases">
        <title>Genome assembly of Pristionchus species.</title>
        <authorList>
            <person name="Yoshida K."/>
            <person name="Sommer R.J."/>
        </authorList>
    </citation>
    <scope>NUCLEOTIDE SEQUENCE</scope>
    <source>
        <strain evidence="2">RS0144</strain>
    </source>
</reference>
<evidence type="ECO:0000313" key="3">
    <source>
        <dbReference type="Proteomes" id="UP001432027"/>
    </source>
</evidence>
<feature type="non-terminal residue" evidence="2">
    <location>
        <position position="111"/>
    </location>
</feature>
<sequence length="111" mass="12947">SPTRRVQMDASRMIDFMELVMPKLKQPKQHLVTPWLSVEELVPLLREGDRIEFAPGQGKGAAFARHWALYAGMNDGVPYLIHFYRWQEIQDDYEIMYDKIADVAAGRLVRR</sequence>
<comment type="caution">
    <text evidence="2">The sequence shown here is derived from an EMBL/GenBank/DDBJ whole genome shotgun (WGS) entry which is preliminary data.</text>
</comment>
<evidence type="ECO:0000313" key="2">
    <source>
        <dbReference type="EMBL" id="GMS96607.1"/>
    </source>
</evidence>
<dbReference type="EMBL" id="BTSX01000004">
    <property type="protein sequence ID" value="GMS96607.1"/>
    <property type="molecule type" value="Genomic_DNA"/>
</dbReference>
<accession>A0AAV5TQV9</accession>
<gene>
    <name evidence="2" type="ORF">PENTCL1PPCAC_18782</name>
    <name evidence="1" type="ORF">PENTCL1PPCAC_718</name>
</gene>
<dbReference type="EMBL" id="BTSX01000001">
    <property type="protein sequence ID" value="GMS78543.1"/>
    <property type="molecule type" value="Genomic_DNA"/>
</dbReference>
<dbReference type="Proteomes" id="UP001432027">
    <property type="component" value="Unassembled WGS sequence"/>
</dbReference>